<dbReference type="GO" id="GO:0090529">
    <property type="term" value="P:cell septum assembly"/>
    <property type="evidence" value="ECO:0007669"/>
    <property type="project" value="InterPro"/>
</dbReference>
<evidence type="ECO:0000313" key="3">
    <source>
        <dbReference type="EMBL" id="SPD74873.1"/>
    </source>
</evidence>
<reference evidence="3" key="1">
    <citation type="submission" date="2018-01" db="EMBL/GenBank/DDBJ databases">
        <authorList>
            <person name="Regsiter A."/>
            <person name="William W."/>
        </authorList>
    </citation>
    <scope>NUCLEOTIDE SEQUENCE</scope>
    <source>
        <strain evidence="3">TRIP AH-1</strain>
    </source>
</reference>
<gene>
    <name evidence="3" type="ORF">PITCH_A360008</name>
</gene>
<dbReference type="GO" id="GO:0043093">
    <property type="term" value="P:FtsZ-dependent cytokinesis"/>
    <property type="evidence" value="ECO:0007669"/>
    <property type="project" value="InterPro"/>
</dbReference>
<protein>
    <recommendedName>
        <fullName evidence="4">Cell division protein ZapB</fullName>
    </recommendedName>
</protein>
<dbReference type="GO" id="GO:0005737">
    <property type="term" value="C:cytoplasm"/>
    <property type="evidence" value="ECO:0007669"/>
    <property type="project" value="InterPro"/>
</dbReference>
<dbReference type="Pfam" id="PF06005">
    <property type="entry name" value="ZapB"/>
    <property type="match status" value="1"/>
</dbReference>
<evidence type="ECO:0000256" key="2">
    <source>
        <dbReference type="SAM" id="Coils"/>
    </source>
</evidence>
<dbReference type="Gene3D" id="1.20.5.340">
    <property type="match status" value="1"/>
</dbReference>
<feature type="coiled-coil region" evidence="2">
    <location>
        <begin position="47"/>
        <end position="102"/>
    </location>
</feature>
<dbReference type="EMBL" id="OJIN01000177">
    <property type="protein sequence ID" value="SPD74873.1"/>
    <property type="molecule type" value="Genomic_DNA"/>
</dbReference>
<dbReference type="AlphaFoldDB" id="A0A445MZL5"/>
<proteinExistence type="predicted"/>
<keyword evidence="1 2" id="KW-0175">Coiled coil</keyword>
<evidence type="ECO:0008006" key="4">
    <source>
        <dbReference type="Google" id="ProtNLM"/>
    </source>
</evidence>
<dbReference type="InterPro" id="IPR009252">
    <property type="entry name" value="Cell_div_ZapB"/>
</dbReference>
<organism evidence="3">
    <name type="scientific">uncultured Desulfobacterium sp</name>
    <dbReference type="NCBI Taxonomy" id="201089"/>
    <lineage>
        <taxon>Bacteria</taxon>
        <taxon>Pseudomonadati</taxon>
        <taxon>Thermodesulfobacteriota</taxon>
        <taxon>Desulfobacteria</taxon>
        <taxon>Desulfobacterales</taxon>
        <taxon>Desulfobacteriaceae</taxon>
        <taxon>Desulfobacterium</taxon>
        <taxon>environmental samples</taxon>
    </lineage>
</organism>
<evidence type="ECO:0000256" key="1">
    <source>
        <dbReference type="ARBA" id="ARBA00023054"/>
    </source>
</evidence>
<accession>A0A445MZL5</accession>
<sequence>MRIIYHITYLDTIIVPGVLHLIKWQQLELFLFEGDNNMNETVEFDQFQLLEDKIDSLIMLISQLRKDNGALNEKIQAQDKQISDLAQEVEGLTTTRDKAKERVISLLEKIKQVAV</sequence>
<name>A0A445MZL5_9BACT</name>